<dbReference type="InterPro" id="IPR036638">
    <property type="entry name" value="HLH_DNA-bd_sf"/>
</dbReference>
<evidence type="ECO:0000256" key="4">
    <source>
        <dbReference type="ARBA" id="ARBA00023125"/>
    </source>
</evidence>
<accession>A0A6A4TK09</accession>
<organism evidence="9 10">
    <name type="scientific">Scophthalmus maximus</name>
    <name type="common">Turbot</name>
    <name type="synonym">Psetta maxima</name>
    <dbReference type="NCBI Taxonomy" id="52904"/>
    <lineage>
        <taxon>Eukaryota</taxon>
        <taxon>Metazoa</taxon>
        <taxon>Chordata</taxon>
        <taxon>Craniata</taxon>
        <taxon>Vertebrata</taxon>
        <taxon>Euteleostomi</taxon>
        <taxon>Actinopterygii</taxon>
        <taxon>Neopterygii</taxon>
        <taxon>Teleostei</taxon>
        <taxon>Neoteleostei</taxon>
        <taxon>Acanthomorphata</taxon>
        <taxon>Carangaria</taxon>
        <taxon>Pleuronectiformes</taxon>
        <taxon>Pleuronectoidei</taxon>
        <taxon>Scophthalmidae</taxon>
        <taxon>Scophthalmus</taxon>
    </lineage>
</organism>
<feature type="region of interest" description="Disordered" evidence="7">
    <location>
        <begin position="1990"/>
        <end position="2034"/>
    </location>
</feature>
<dbReference type="EMBL" id="VEVO01000004">
    <property type="protein sequence ID" value="KAF0043221.1"/>
    <property type="molecule type" value="Genomic_DNA"/>
</dbReference>
<feature type="region of interest" description="Disordered" evidence="7">
    <location>
        <begin position="213"/>
        <end position="266"/>
    </location>
</feature>
<dbReference type="Gene3D" id="4.10.280.10">
    <property type="entry name" value="Helix-loop-helix DNA-binding domain"/>
    <property type="match status" value="1"/>
</dbReference>
<feature type="compositionally biased region" description="Basic and acidic residues" evidence="7">
    <location>
        <begin position="583"/>
        <end position="612"/>
    </location>
</feature>
<evidence type="ECO:0000256" key="6">
    <source>
        <dbReference type="ARBA" id="ARBA00023242"/>
    </source>
</evidence>
<feature type="domain" description="BHLH" evidence="8">
    <location>
        <begin position="644"/>
        <end position="697"/>
    </location>
</feature>
<feature type="region of interest" description="Disordered" evidence="7">
    <location>
        <begin position="1209"/>
        <end position="1262"/>
    </location>
</feature>
<feature type="compositionally biased region" description="Polar residues" evidence="7">
    <location>
        <begin position="452"/>
        <end position="463"/>
    </location>
</feature>
<feature type="compositionally biased region" description="Basic residues" evidence="7">
    <location>
        <begin position="1103"/>
        <end position="1115"/>
    </location>
</feature>
<protein>
    <recommendedName>
        <fullName evidence="8">BHLH domain-containing protein</fullName>
    </recommendedName>
</protein>
<comment type="caution">
    <text evidence="9">The sequence shown here is derived from an EMBL/GenBank/DDBJ whole genome shotgun (WGS) entry which is preliminary data.</text>
</comment>
<feature type="region of interest" description="Disordered" evidence="7">
    <location>
        <begin position="1594"/>
        <end position="1617"/>
    </location>
</feature>
<feature type="compositionally biased region" description="Low complexity" evidence="7">
    <location>
        <begin position="2014"/>
        <end position="2024"/>
    </location>
</feature>
<keyword evidence="5" id="KW-0804">Transcription</keyword>
<dbReference type="GO" id="GO:0005923">
    <property type="term" value="C:bicellular tight junction"/>
    <property type="evidence" value="ECO:0007669"/>
    <property type="project" value="TreeGrafter"/>
</dbReference>
<feature type="compositionally biased region" description="Basic and acidic residues" evidence="7">
    <location>
        <begin position="1011"/>
        <end position="1026"/>
    </location>
</feature>
<feature type="region of interest" description="Disordered" evidence="7">
    <location>
        <begin position="83"/>
        <end position="146"/>
    </location>
</feature>
<dbReference type="GO" id="GO:0150105">
    <property type="term" value="P:protein localization to cell-cell junction"/>
    <property type="evidence" value="ECO:0007669"/>
    <property type="project" value="TreeGrafter"/>
</dbReference>
<feature type="compositionally biased region" description="Polar residues" evidence="7">
    <location>
        <begin position="1214"/>
        <end position="1249"/>
    </location>
</feature>
<feature type="compositionally biased region" description="Polar residues" evidence="7">
    <location>
        <begin position="89"/>
        <end position="100"/>
    </location>
</feature>
<dbReference type="Gene3D" id="1.10.287.1490">
    <property type="match status" value="1"/>
</dbReference>
<feature type="compositionally biased region" description="Polar residues" evidence="7">
    <location>
        <begin position="880"/>
        <end position="900"/>
    </location>
</feature>
<feature type="region of interest" description="Disordered" evidence="7">
    <location>
        <begin position="583"/>
        <end position="650"/>
    </location>
</feature>
<gene>
    <name evidence="9" type="ORF">F2P81_004558</name>
</gene>
<dbReference type="PANTHER" id="PTHR46349:SF2">
    <property type="entry name" value="CINGULIN-LIKE PROTEIN 1"/>
    <property type="match status" value="1"/>
</dbReference>
<dbReference type="GO" id="GO:0046983">
    <property type="term" value="F:protein dimerization activity"/>
    <property type="evidence" value="ECO:0007669"/>
    <property type="project" value="InterPro"/>
</dbReference>
<dbReference type="GO" id="GO:0016459">
    <property type="term" value="C:myosin complex"/>
    <property type="evidence" value="ECO:0007669"/>
    <property type="project" value="InterPro"/>
</dbReference>
<feature type="compositionally biased region" description="Low complexity" evidence="7">
    <location>
        <begin position="419"/>
        <end position="435"/>
    </location>
</feature>
<dbReference type="FunFam" id="4.10.280.10:FF:000001">
    <property type="entry name" value="Putative transcription factor 12"/>
    <property type="match status" value="1"/>
</dbReference>
<keyword evidence="2" id="KW-0805">Transcription regulation</keyword>
<evidence type="ECO:0000313" key="9">
    <source>
        <dbReference type="EMBL" id="KAF0043221.1"/>
    </source>
</evidence>
<evidence type="ECO:0000256" key="3">
    <source>
        <dbReference type="ARBA" id="ARBA00023054"/>
    </source>
</evidence>
<keyword evidence="4" id="KW-0238">DNA-binding</keyword>
<evidence type="ECO:0000256" key="2">
    <source>
        <dbReference type="ARBA" id="ARBA00023015"/>
    </source>
</evidence>
<dbReference type="InterPro" id="IPR002928">
    <property type="entry name" value="Myosin_tail"/>
</dbReference>
<feature type="compositionally biased region" description="Basic and acidic residues" evidence="7">
    <location>
        <begin position="1116"/>
        <end position="1126"/>
    </location>
</feature>
<evidence type="ECO:0000259" key="8">
    <source>
        <dbReference type="PROSITE" id="PS50888"/>
    </source>
</evidence>
<dbReference type="SUPFAM" id="SSF47459">
    <property type="entry name" value="HLH, helix-loop-helix DNA-binding domain"/>
    <property type="match status" value="1"/>
</dbReference>
<keyword evidence="6" id="KW-0539">Nucleus</keyword>
<dbReference type="PROSITE" id="PS50888">
    <property type="entry name" value="BHLH"/>
    <property type="match status" value="1"/>
</dbReference>
<feature type="region of interest" description="Disordered" evidence="7">
    <location>
        <begin position="528"/>
        <end position="552"/>
    </location>
</feature>
<feature type="region of interest" description="Disordered" evidence="7">
    <location>
        <begin position="846"/>
        <end position="1049"/>
    </location>
</feature>
<feature type="compositionally biased region" description="Polar residues" evidence="7">
    <location>
        <begin position="955"/>
        <end position="976"/>
    </location>
</feature>
<feature type="compositionally biased region" description="Polar residues" evidence="7">
    <location>
        <begin position="2025"/>
        <end position="2034"/>
    </location>
</feature>
<feature type="region of interest" description="Disordered" evidence="7">
    <location>
        <begin position="1097"/>
        <end position="1157"/>
    </location>
</feature>
<dbReference type="Pfam" id="PF00010">
    <property type="entry name" value="HLH"/>
    <property type="match status" value="1"/>
</dbReference>
<dbReference type="Pfam" id="PF01576">
    <property type="entry name" value="Myosin_tail_1"/>
    <property type="match status" value="1"/>
</dbReference>
<feature type="compositionally biased region" description="Basic and acidic residues" evidence="7">
    <location>
        <begin position="134"/>
        <end position="145"/>
    </location>
</feature>
<feature type="region of interest" description="Disordered" evidence="7">
    <location>
        <begin position="397"/>
        <end position="463"/>
    </location>
</feature>
<feature type="compositionally biased region" description="Low complexity" evidence="7">
    <location>
        <begin position="922"/>
        <end position="954"/>
    </location>
</feature>
<feature type="compositionally biased region" description="Low complexity" evidence="7">
    <location>
        <begin position="400"/>
        <end position="411"/>
    </location>
</feature>
<dbReference type="SMART" id="SM00353">
    <property type="entry name" value="HLH"/>
    <property type="match status" value="1"/>
</dbReference>
<keyword evidence="3" id="KW-0175">Coiled coil</keyword>
<reference evidence="9 10" key="1">
    <citation type="submission" date="2019-06" db="EMBL/GenBank/DDBJ databases">
        <title>Draft genomes of female and male turbot (Scophthalmus maximus).</title>
        <authorList>
            <person name="Xu H."/>
            <person name="Xu X.-W."/>
            <person name="Shao C."/>
            <person name="Chen S."/>
        </authorList>
    </citation>
    <scope>NUCLEOTIDE SEQUENCE [LARGE SCALE GENOMIC DNA]</scope>
    <source>
        <strain evidence="9">Ysfricsl-2016a</strain>
        <tissue evidence="9">Blood</tissue>
    </source>
</reference>
<evidence type="ECO:0000256" key="5">
    <source>
        <dbReference type="ARBA" id="ARBA00023163"/>
    </source>
</evidence>
<dbReference type="Proteomes" id="UP000438429">
    <property type="component" value="Unassembled WGS sequence"/>
</dbReference>
<dbReference type="GO" id="GO:0005634">
    <property type="term" value="C:nucleus"/>
    <property type="evidence" value="ECO:0007669"/>
    <property type="project" value="UniProtKB-SubCell"/>
</dbReference>
<comment type="subcellular location">
    <subcellularLocation>
        <location evidence="1">Nucleus</location>
    </subcellularLocation>
</comment>
<proteinExistence type="predicted"/>
<feature type="compositionally biased region" description="Low complexity" evidence="7">
    <location>
        <begin position="977"/>
        <end position="1009"/>
    </location>
</feature>
<feature type="compositionally biased region" description="Acidic residues" evidence="7">
    <location>
        <begin position="1996"/>
        <end position="2007"/>
    </location>
</feature>
<sequence length="2034" mass="225959">MQMCRQQQQQQQQQQRCSTEETLLHHCDASGPGVNKPPCHPLSRDVACLQVARMNPQQRIAALGTDKELSDLLDFSAMFSPPVTGGKNRPTTLGSSQFSASGVDERTNQASWAPGGESSPSYETARGFAGSPHYGDHLSDSRLVSHEGLSPTPFMNSNVMGKSERASFLGYGREPAASGGQSSLRSDIVLASPSSVATSGKSTAPFYSFTAANPRKRSVQNPPAIDPLQTKKVRKVPPGLPSSVYAPSPNSEDFNRDSPSYSSPKPSSSMFASTFFDGTHSSSDPWNSSNGISQSGYGGMLAGSSHMPQAGNYSNLHSHDRLNYPAHSVSPEINASLPPMSSFHRSNTSTSPFAAAAHTASVNTADGVLAAANRGNASGSSQTGDALGKALASIYSPDHTSSSFPSNPSTPVGSPSPLTATAGAASAGTVVTAVGNPAARPGPNQWPRAGGQTPSSPNYENSLHSLSRMEDRLDRLDDAILVLRNHAVGSTTSLPSDIHSLLGQAQNGPIAAIGANFTASASRTAAMQGGAHADDAASLNHSHGGLPSASSMSNAELNHQVETLRALTSSLAAQLPADLELKVEKQDKDEMHDSLSTDDKSDDESDRRDMKTPRGGTRWISIVSHSITEDEDLNPEQKAERERERRSANNARERLRVRDINEAFKELGRMCQLHLKSEKPQTKLLILHQAVAVILSLEQQVRVLDTTTHVCASQKMLTGFIYGDAFTVRPPRSSRPNSNGAGTYGLSIRVQGIDGHPYVVLNNQDKGPQSYIDPNSNGYIEAEGSFIENYQDYDFRGSKEAGSSSPFMEYRSQKMMLSTGTQNGVSDSQGKKSSSLLNFQKHPELLQPYDPETNSLNLDDLHSHPSRPLPVPDTGKEHQSLSSTSAVPAPSHTRSSNIDQNKAPLPQEKRQLPSKSLSETALPKPRSQPQPQSLPLTQPQTRPPSQTAQPQSRPHLTNLNPPQSKPASKNQHQSVLPAQPQPSAVSSPTSEPSKTSLRSPSSMSSANSSLERTRREPDVLPLRRTDSSGPVLQSSTRSRHSSSSSTSKALVDEQMEALYADTINRHENRRYIPFLPGSGRDIDTGSIPGIDELIEKFDGKDGSHHHRGRAGRRNRINPEDRKRSRSVDSAFGLRDGSSYMDENGRQRGTSMEHVLRPSQLRLQKTAGSQDSWLTTVDGKVDSRLSSRATSAPGSPQSTISKGVGFIQGYKKPQTRSSSLPFNSKESEDSASTAGKTLTTSMSRSLSKPLSTADKKSSTDADVQATPDLLKGQQELSQQTHEETAKQILFSYLKDGCNDNDETTKRKVNLVFEKIQTLKSRATASAQDDNKSLDFSAQTKALQEQKTELEKERVELKRRLEDQTTKNQADKRTAAGLKGLQQELERSAEECKRLKEKLSKTEAELQITVEELFQVKMEREQYQTEIRDLQDQLSEMHDELDSAKKSAADGEKDIIIADMMQLKVEMQEVLLAKEEQEELLRRRERELTALKGALKEEVAAHDQEVDKMREQYEKEISRLQSSLEESKQSSAAVVREKAEVEAAKGAVEGQAGRLNQEADRLRRRAQELENEVAKLNRIIDEAKLQESRLGDRVGRLERDKKQSDESLAEIKEQEEEMSHANRALTIRLEDVQRNLTKLSSEHKELEERLQEERTQKEQFKNMKNDIEDERRLLDRTVDKLQKEMNDIVEASQSSTRELQEQIDIYKEKNRRELTELQRLLKERGQELDKYLLAAKTLQEELSCREEDLRQCQRERDEAELREKTLEKKLHDLEVEAETSAHTKDEKTRHIKLLEERISQLELDLDEEHQSGDQLIDRIDRGRVQVEQMRNELLQERASRQDLECDKMALERQNKDLKSRVAHLEGSQKSNKEGLVVQLEDRIQELEERLEGEERERANMQLVNRRLERKVKEMMMQVEEEHNSMQDQKDQLNLRLKALKRQMDEAEEEIDRLEHGKKKLQRDLDEQQEANEQLQSQLKALRSEIRRKSSSAPLLNTLDDDDDDDDISTDGETYFSSSSGYKRSSSQDNILSTYTL</sequence>
<evidence type="ECO:0000256" key="7">
    <source>
        <dbReference type="SAM" id="MobiDB-lite"/>
    </source>
</evidence>
<dbReference type="InterPro" id="IPR011598">
    <property type="entry name" value="bHLH_dom"/>
</dbReference>
<feature type="compositionally biased region" description="Basic and acidic residues" evidence="7">
    <location>
        <begin position="635"/>
        <end position="650"/>
    </location>
</feature>
<evidence type="ECO:0000256" key="1">
    <source>
        <dbReference type="ARBA" id="ARBA00004123"/>
    </source>
</evidence>
<dbReference type="GO" id="GO:0003677">
    <property type="term" value="F:DNA binding"/>
    <property type="evidence" value="ECO:0007669"/>
    <property type="project" value="UniProtKB-KW"/>
</dbReference>
<dbReference type="PANTHER" id="PTHR46349">
    <property type="entry name" value="CINGULIN-LIKE PROTEIN 1-RELATED"/>
    <property type="match status" value="1"/>
</dbReference>
<name>A0A6A4TK09_SCOMX</name>
<evidence type="ECO:0000313" key="10">
    <source>
        <dbReference type="Proteomes" id="UP000438429"/>
    </source>
</evidence>